<dbReference type="InterPro" id="IPR027785">
    <property type="entry name" value="UvrD-like_helicase_C"/>
</dbReference>
<dbReference type="Pfam" id="PF08378">
    <property type="entry name" value="NERD"/>
    <property type="match status" value="1"/>
</dbReference>
<protein>
    <submittedName>
        <fullName evidence="3">Nuclease-related domain protein</fullName>
    </submittedName>
</protein>
<evidence type="ECO:0000313" key="3">
    <source>
        <dbReference type="EMBL" id="VZO35334.1"/>
    </source>
</evidence>
<dbReference type="InterPro" id="IPR011528">
    <property type="entry name" value="NERD"/>
</dbReference>
<reference evidence="3 4" key="1">
    <citation type="submission" date="2019-11" db="EMBL/GenBank/DDBJ databases">
        <authorList>
            <person name="Criscuolo A."/>
        </authorList>
    </citation>
    <scope>NUCLEOTIDE SEQUENCE [LARGE SCALE GENOMIC DNA]</scope>
    <source>
        <strain evidence="3">CIP111667</strain>
    </source>
</reference>
<dbReference type="Proteomes" id="UP000419743">
    <property type="component" value="Unassembled WGS sequence"/>
</dbReference>
<dbReference type="RefSeq" id="WP_156739099.1">
    <property type="nucleotide sequence ID" value="NZ_CACRYJ010000007.1"/>
</dbReference>
<dbReference type="SUPFAM" id="SSF52540">
    <property type="entry name" value="P-loop containing nucleoside triphosphate hydrolases"/>
    <property type="match status" value="1"/>
</dbReference>
<dbReference type="Gene3D" id="3.40.50.300">
    <property type="entry name" value="P-loop containing nucleotide triphosphate hydrolases"/>
    <property type="match status" value="2"/>
</dbReference>
<organism evidence="3 4">
    <name type="scientific">Occultella aeris</name>
    <dbReference type="NCBI Taxonomy" id="2761496"/>
    <lineage>
        <taxon>Bacteria</taxon>
        <taxon>Bacillati</taxon>
        <taxon>Actinomycetota</taxon>
        <taxon>Actinomycetes</taxon>
        <taxon>Micrococcales</taxon>
        <taxon>Ruaniaceae</taxon>
        <taxon>Occultella</taxon>
    </lineage>
</organism>
<dbReference type="GO" id="GO:0003678">
    <property type="term" value="F:DNA helicase activity"/>
    <property type="evidence" value="ECO:0007669"/>
    <property type="project" value="InterPro"/>
</dbReference>
<gene>
    <name evidence="3" type="ORF">HALOF300_00531</name>
</gene>
<keyword evidence="4" id="KW-1185">Reference proteome</keyword>
<dbReference type="InterPro" id="IPR027417">
    <property type="entry name" value="P-loop_NTPase"/>
</dbReference>
<dbReference type="Pfam" id="PF13538">
    <property type="entry name" value="UvrD_C_2"/>
    <property type="match status" value="1"/>
</dbReference>
<evidence type="ECO:0000313" key="4">
    <source>
        <dbReference type="Proteomes" id="UP000419743"/>
    </source>
</evidence>
<proteinExistence type="predicted"/>
<comment type="caution">
    <text evidence="3">The sequence shown here is derived from an EMBL/GenBank/DDBJ whole genome shotgun (WGS) entry which is preliminary data.</text>
</comment>
<evidence type="ECO:0000259" key="1">
    <source>
        <dbReference type="Pfam" id="PF08378"/>
    </source>
</evidence>
<feature type="domain" description="NERD" evidence="1">
    <location>
        <begin position="15"/>
        <end position="109"/>
    </location>
</feature>
<dbReference type="GO" id="GO:0005524">
    <property type="term" value="F:ATP binding"/>
    <property type="evidence" value="ECO:0007669"/>
    <property type="project" value="InterPro"/>
</dbReference>
<evidence type="ECO:0000259" key="2">
    <source>
        <dbReference type="Pfam" id="PF13538"/>
    </source>
</evidence>
<dbReference type="PANTHER" id="PTHR11070">
    <property type="entry name" value="UVRD / RECB / PCRA DNA HELICASE FAMILY MEMBER"/>
    <property type="match status" value="1"/>
</dbReference>
<feature type="domain" description="UvrD-like helicase C-terminal" evidence="2">
    <location>
        <begin position="484"/>
        <end position="523"/>
    </location>
</feature>
<name>A0A7M4DEJ1_9MICO</name>
<dbReference type="AlphaFoldDB" id="A0A7M4DEJ1"/>
<sequence length="552" mass="60424">MAILWPVKPDFGRNTAEEVLWRALAEQLPEDATLLHSVNLLEDSTEREIDLLVLWPGVGIAAIEVKGGTVWHNEQGWHQGSPTDSHRMNPVRQVQDARHVLQEKLRRRGVGAGQALTAHLVAFPHTRFAPDFETSDCPRSMIIDAGDVAGVAARVHRAIVTHGQGVRGLDEADAQDLYDVLTGQLGAQVDVLGQARAELDRLDLLTQEQVGILRIVAGHQRFQVVGGAGCGKTWLALEQARRRARAGERVALLCYSRGLGRYLQRVTDTWPRGQRPAYVGLFHDLPLGWGAETGTDDDADYWERRLPLALADLATGQPPSELFDSVVVDEAQDFGDLWWTSLLRCLKDPARGGLFLFGDAGQRVFGRDGASPIDLPPFELDENLRSTKPIAQLSGSVSDRRITPRGGAGDPVRLIDVPAEDAVDAADDAVEALLEEGWDPGDVALLTTRTRHPEQVNRIAAVGHDAYWDDFFDGTDVFYGHVLNFKGLERPVVVLAANGFRDSERARSMLYTGLSRARSLLVVAGPRAEIERIGGEAARRRLGAAEAWAPPG</sequence>
<dbReference type="GO" id="GO:0003677">
    <property type="term" value="F:DNA binding"/>
    <property type="evidence" value="ECO:0007669"/>
    <property type="project" value="InterPro"/>
</dbReference>
<dbReference type="InterPro" id="IPR000212">
    <property type="entry name" value="DNA_helicase_UvrD/REP"/>
</dbReference>
<dbReference type="EMBL" id="CACRYJ010000007">
    <property type="protein sequence ID" value="VZO35334.1"/>
    <property type="molecule type" value="Genomic_DNA"/>
</dbReference>
<accession>A0A7M4DEJ1</accession>